<dbReference type="OrthoDB" id="10637191at2759"/>
<proteinExistence type="predicted"/>
<comment type="caution">
    <text evidence="1">The sequence shown here is derived from an EMBL/GenBank/DDBJ whole genome shotgun (WGS) entry which is preliminary data.</text>
</comment>
<dbReference type="AlphaFoldDB" id="A0A2S4UFQ2"/>
<dbReference type="EMBL" id="PKSL01000311">
    <property type="protein sequence ID" value="POV96110.1"/>
    <property type="molecule type" value="Genomic_DNA"/>
</dbReference>
<keyword evidence="2" id="KW-1185">Reference proteome</keyword>
<protein>
    <submittedName>
        <fullName evidence="1">Uncharacterized protein</fullName>
    </submittedName>
</protein>
<accession>A0A2S4UFQ2</accession>
<organism evidence="1 2">
    <name type="scientific">Puccinia striiformis</name>
    <dbReference type="NCBI Taxonomy" id="27350"/>
    <lineage>
        <taxon>Eukaryota</taxon>
        <taxon>Fungi</taxon>
        <taxon>Dikarya</taxon>
        <taxon>Basidiomycota</taxon>
        <taxon>Pucciniomycotina</taxon>
        <taxon>Pucciniomycetes</taxon>
        <taxon>Pucciniales</taxon>
        <taxon>Pucciniaceae</taxon>
        <taxon>Puccinia</taxon>
    </lineage>
</organism>
<reference evidence="1" key="1">
    <citation type="submission" date="2017-12" db="EMBL/GenBank/DDBJ databases">
        <title>Gene loss provides genomic basis for host adaptation in cereal stripe rust fungi.</title>
        <authorList>
            <person name="Xia C."/>
        </authorList>
    </citation>
    <scope>NUCLEOTIDE SEQUENCE [LARGE SCALE GENOMIC DNA]</scope>
    <source>
        <strain evidence="1">93-210</strain>
    </source>
</reference>
<dbReference type="VEuPathDB" id="FungiDB:PSTT_15848"/>
<name>A0A2S4UFQ2_9BASI</name>
<dbReference type="Proteomes" id="UP000239156">
    <property type="component" value="Unassembled WGS sequence"/>
</dbReference>
<evidence type="ECO:0000313" key="2">
    <source>
        <dbReference type="Proteomes" id="UP000239156"/>
    </source>
</evidence>
<dbReference type="VEuPathDB" id="FungiDB:PSHT_11503"/>
<sequence length="147" mass="16729">MSIKNLLDPEGENKVCIVILTNEEIFESIKEDDDRSDNDTDQNEPEELPVVRLSKKKMVAIILEALSYLHEEDNPDANKLSTLLEKYQQNILTKIHFHGRQANIVATVGRYTTLTLLANNRYCSHFSSFKSTVIVILNTQALQLVLV</sequence>
<evidence type="ECO:0000313" key="1">
    <source>
        <dbReference type="EMBL" id="POV96110.1"/>
    </source>
</evidence>
<gene>
    <name evidence="1" type="ORF">PSTT_15848</name>
</gene>